<comment type="caution">
    <text evidence="1">The sequence shown here is derived from an EMBL/GenBank/DDBJ whole genome shotgun (WGS) entry which is preliminary data.</text>
</comment>
<dbReference type="RefSeq" id="WP_344339033.1">
    <property type="nucleotide sequence ID" value="NZ_BAAAKJ010000257.1"/>
</dbReference>
<dbReference type="EMBL" id="BAAAKJ010000257">
    <property type="protein sequence ID" value="GAA1403144.1"/>
    <property type="molecule type" value="Genomic_DNA"/>
</dbReference>
<evidence type="ECO:0000313" key="2">
    <source>
        <dbReference type="Proteomes" id="UP001499863"/>
    </source>
</evidence>
<evidence type="ECO:0000313" key="1">
    <source>
        <dbReference type="EMBL" id="GAA1403144.1"/>
    </source>
</evidence>
<protein>
    <submittedName>
        <fullName evidence="1">Uncharacterized protein</fullName>
    </submittedName>
</protein>
<name>A0ABN1YCA1_9ACTN</name>
<gene>
    <name evidence="1" type="ORF">GCM10009639_47420</name>
</gene>
<accession>A0ABN1YCA1</accession>
<sequence>MPDPPTPREVNVEVVPAEGYELEIEGVPDCPFVTVDDLDRHFEEVVAEHVRESLNIPNDVPLVLHITDSDGETTRTEHRPVPRP</sequence>
<dbReference type="Proteomes" id="UP001499863">
    <property type="component" value="Unassembled WGS sequence"/>
</dbReference>
<proteinExistence type="predicted"/>
<keyword evidence="2" id="KW-1185">Reference proteome</keyword>
<reference evidence="1 2" key="1">
    <citation type="journal article" date="2019" name="Int. J. Syst. Evol. Microbiol.">
        <title>The Global Catalogue of Microorganisms (GCM) 10K type strain sequencing project: providing services to taxonomists for standard genome sequencing and annotation.</title>
        <authorList>
            <consortium name="The Broad Institute Genomics Platform"/>
            <consortium name="The Broad Institute Genome Sequencing Center for Infectious Disease"/>
            <person name="Wu L."/>
            <person name="Ma J."/>
        </authorList>
    </citation>
    <scope>NUCLEOTIDE SEQUENCE [LARGE SCALE GENOMIC DNA]</scope>
    <source>
        <strain evidence="1 2">JCM 12393</strain>
    </source>
</reference>
<organism evidence="1 2">
    <name type="scientific">Kitasatospora putterlickiae</name>
    <dbReference type="NCBI Taxonomy" id="221725"/>
    <lineage>
        <taxon>Bacteria</taxon>
        <taxon>Bacillati</taxon>
        <taxon>Actinomycetota</taxon>
        <taxon>Actinomycetes</taxon>
        <taxon>Kitasatosporales</taxon>
        <taxon>Streptomycetaceae</taxon>
        <taxon>Kitasatospora</taxon>
    </lineage>
</organism>